<sequence>MVVGLDTFRAHFQDFQDSYIIIGGTACDIIIEEAGFVPRATDDIDLILIIEALKPEFIARFWEFIKDGGYTIQEKNLEKRNCYRFAKPIHAAYPKQLELFSKIPDIIDINQDAHLTPIPVDAGLSSLSAILLDENYYQFTLKNSEKKEGIHYATPQTLICLKAFAFLNNSQRKIAGQNVRNGDIKKHKHDVFRMILMLKENDSFEVPNVIKKDLQKFVDVVKNDLPDTAIFVANNFGNQDIDSILKRFVKIFDLTL</sequence>
<proteinExistence type="predicted"/>
<evidence type="ECO:0000313" key="2">
    <source>
        <dbReference type="Proteomes" id="UP000220828"/>
    </source>
</evidence>
<reference evidence="1 2" key="1">
    <citation type="submission" date="2017-09" db="EMBL/GenBank/DDBJ databases">
        <title>Whole genomes of Flavobacteriaceae.</title>
        <authorList>
            <person name="Stine C."/>
            <person name="Li C."/>
            <person name="Tadesse D."/>
        </authorList>
    </citation>
    <scope>NUCLEOTIDE SEQUENCE [LARGE SCALE GENOMIC DNA]</scope>
    <source>
        <strain evidence="1 2">ATCC 35036</strain>
    </source>
</reference>
<evidence type="ECO:0000313" key="1">
    <source>
        <dbReference type="EMBL" id="PDS26610.1"/>
    </source>
</evidence>
<dbReference type="EMBL" id="PCMW01000011">
    <property type="protein sequence ID" value="PDS26610.1"/>
    <property type="molecule type" value="Genomic_DNA"/>
</dbReference>
<name>A0A2H3KEF3_9FLAO</name>
<dbReference type="AlphaFoldDB" id="A0A2H3KEF3"/>
<dbReference type="Proteomes" id="UP000220828">
    <property type="component" value="Unassembled WGS sequence"/>
</dbReference>
<dbReference type="OrthoDB" id="2289258at2"/>
<organism evidence="1 2">
    <name type="scientific">Flavobacterium branchiophilum</name>
    <dbReference type="NCBI Taxonomy" id="55197"/>
    <lineage>
        <taxon>Bacteria</taxon>
        <taxon>Pseudomonadati</taxon>
        <taxon>Bacteroidota</taxon>
        <taxon>Flavobacteriia</taxon>
        <taxon>Flavobacteriales</taxon>
        <taxon>Flavobacteriaceae</taxon>
        <taxon>Flavobacterium</taxon>
    </lineage>
</organism>
<comment type="caution">
    <text evidence="1">The sequence shown here is derived from an EMBL/GenBank/DDBJ whole genome shotgun (WGS) entry which is preliminary data.</text>
</comment>
<gene>
    <name evidence="1" type="ORF">B0A77_01865</name>
</gene>
<accession>A0A2H3KEF3</accession>
<dbReference type="RefSeq" id="WP_097553353.1">
    <property type="nucleotide sequence ID" value="NZ_PCMW01000011.1"/>
</dbReference>
<protein>
    <submittedName>
        <fullName evidence="1">Uncharacterized protein</fullName>
    </submittedName>
</protein>